<keyword evidence="2" id="KW-0479">Metal-binding</keyword>
<keyword evidence="4" id="KW-0805">Transcription regulation</keyword>
<accession>A0A9P9FBA2</accession>
<dbReference type="GO" id="GO:0008270">
    <property type="term" value="F:zinc ion binding"/>
    <property type="evidence" value="ECO:0007669"/>
    <property type="project" value="InterPro"/>
</dbReference>
<keyword evidence="5" id="KW-0238">DNA-binding</keyword>
<evidence type="ECO:0000256" key="5">
    <source>
        <dbReference type="ARBA" id="ARBA00023125"/>
    </source>
</evidence>
<comment type="caution">
    <text evidence="11">The sequence shown here is derived from an EMBL/GenBank/DDBJ whole genome shotgun (WGS) entry which is preliminary data.</text>
</comment>
<keyword evidence="12" id="KW-1185">Reference proteome</keyword>
<reference evidence="11" key="1">
    <citation type="journal article" date="2021" name="Nat. Commun.">
        <title>Genetic determinants of endophytism in the Arabidopsis root mycobiome.</title>
        <authorList>
            <person name="Mesny F."/>
            <person name="Miyauchi S."/>
            <person name="Thiergart T."/>
            <person name="Pickel B."/>
            <person name="Atanasova L."/>
            <person name="Karlsson M."/>
            <person name="Huettel B."/>
            <person name="Barry K.W."/>
            <person name="Haridas S."/>
            <person name="Chen C."/>
            <person name="Bauer D."/>
            <person name="Andreopoulos W."/>
            <person name="Pangilinan J."/>
            <person name="LaButti K."/>
            <person name="Riley R."/>
            <person name="Lipzen A."/>
            <person name="Clum A."/>
            <person name="Drula E."/>
            <person name="Henrissat B."/>
            <person name="Kohler A."/>
            <person name="Grigoriev I.V."/>
            <person name="Martin F.M."/>
            <person name="Hacquard S."/>
        </authorList>
    </citation>
    <scope>NUCLEOTIDE SEQUENCE</scope>
    <source>
        <strain evidence="11">MPI-CAGE-AT-0021</strain>
    </source>
</reference>
<dbReference type="EMBL" id="JAGMUU010000003">
    <property type="protein sequence ID" value="KAH7157251.1"/>
    <property type="molecule type" value="Genomic_DNA"/>
</dbReference>
<feature type="domain" description="Zn(2)-C6 fungal-type" evidence="10">
    <location>
        <begin position="15"/>
        <end position="45"/>
    </location>
</feature>
<dbReference type="CDD" id="cd00067">
    <property type="entry name" value="GAL4"/>
    <property type="match status" value="1"/>
</dbReference>
<evidence type="ECO:0000256" key="7">
    <source>
        <dbReference type="ARBA" id="ARBA00023242"/>
    </source>
</evidence>
<name>A0A9P9FBA2_9HYPO</name>
<evidence type="ECO:0000313" key="12">
    <source>
        <dbReference type="Proteomes" id="UP000717696"/>
    </source>
</evidence>
<protein>
    <submittedName>
        <fullName evidence="11">Fungal-specific transcription factor domain-containing protein</fullName>
    </submittedName>
</protein>
<dbReference type="Pfam" id="PF04082">
    <property type="entry name" value="Fungal_trans"/>
    <property type="match status" value="1"/>
</dbReference>
<dbReference type="SMART" id="SM00066">
    <property type="entry name" value="GAL4"/>
    <property type="match status" value="1"/>
</dbReference>
<dbReference type="CDD" id="cd12148">
    <property type="entry name" value="fungal_TF_MHR"/>
    <property type="match status" value="1"/>
</dbReference>
<evidence type="ECO:0000256" key="1">
    <source>
        <dbReference type="ARBA" id="ARBA00004123"/>
    </source>
</evidence>
<dbReference type="InterPro" id="IPR001138">
    <property type="entry name" value="Zn2Cys6_DnaBD"/>
</dbReference>
<feature type="region of interest" description="Disordered" evidence="9">
    <location>
        <begin position="109"/>
        <end position="130"/>
    </location>
</feature>
<keyword evidence="6" id="KW-0804">Transcription</keyword>
<evidence type="ECO:0000256" key="2">
    <source>
        <dbReference type="ARBA" id="ARBA00022723"/>
    </source>
</evidence>
<evidence type="ECO:0000259" key="10">
    <source>
        <dbReference type="PROSITE" id="PS50048"/>
    </source>
</evidence>
<dbReference type="PROSITE" id="PS50048">
    <property type="entry name" value="ZN2_CY6_FUNGAL_2"/>
    <property type="match status" value="1"/>
</dbReference>
<evidence type="ECO:0000256" key="8">
    <source>
        <dbReference type="SAM" id="Coils"/>
    </source>
</evidence>
<keyword evidence="3" id="KW-0862">Zinc</keyword>
<dbReference type="AlphaFoldDB" id="A0A9P9FBA2"/>
<organism evidence="11 12">
    <name type="scientific">Dactylonectria estremocensis</name>
    <dbReference type="NCBI Taxonomy" id="1079267"/>
    <lineage>
        <taxon>Eukaryota</taxon>
        <taxon>Fungi</taxon>
        <taxon>Dikarya</taxon>
        <taxon>Ascomycota</taxon>
        <taxon>Pezizomycotina</taxon>
        <taxon>Sordariomycetes</taxon>
        <taxon>Hypocreomycetidae</taxon>
        <taxon>Hypocreales</taxon>
        <taxon>Nectriaceae</taxon>
        <taxon>Dactylonectria</taxon>
    </lineage>
</organism>
<keyword evidence="7" id="KW-0539">Nucleus</keyword>
<evidence type="ECO:0000256" key="9">
    <source>
        <dbReference type="SAM" id="MobiDB-lite"/>
    </source>
</evidence>
<proteinExistence type="predicted"/>
<dbReference type="InterPro" id="IPR051615">
    <property type="entry name" value="Transcr_Regulatory_Elem"/>
</dbReference>
<dbReference type="GO" id="GO:0005634">
    <property type="term" value="C:nucleus"/>
    <property type="evidence" value="ECO:0007669"/>
    <property type="project" value="UniProtKB-SubCell"/>
</dbReference>
<feature type="coiled-coil region" evidence="8">
    <location>
        <begin position="449"/>
        <end position="476"/>
    </location>
</feature>
<sequence>MSHRQNSKRQGSARSCEFCRKRKVRCDARKPACASCIRHEQECVYVLSTPEARPTRAIVNHLRVENERMRTYIKQLEESRNSASTVIPATEQLPLGQLPTGLVHAGRVSGRRESHIPPSAETESLDNSNASAPDVSPFLWTDEKGNLNVFGPSSALQSATRTHEPDDAVALVHVQNGLLANAVISRQREHLLRDIPSLDGVPIDLAIHLLEIHWNRQHHSFLLTYRPVIMRDILQEGRFSSKFLLNAIFACASKFSQRAEVVDDSGDLTTSGGRFFRRCDELMASDNLLLTPSLPTVVGLLLLGSTFNARGITSKAWLLTGYALRMVFDVGLHLNHRITQENAMEVEMYRRVFWGAFICDKLQSLYLGRPVAIKLRDVHVSHEFNDMMEEDELCTPYVDPTLPLAERTHHHTTTPRDVIHSVTCFQQLCLLFKIVAKIIDNFYVVGATAAHAYSSLQQLENDLENWEASLPECLRVDPTTGTVVSGRTAAPNLLILHITFNGVVILLHRPLTAGGHLKMESTVPAMSWKRCSDAATKITHLSVAYRSIYSLRAAPYLISYGLYVACTIHVRNAAVVRAGHAKLLAWSLRCLEELSVPNPGVSQPVTIIKNLMLEKEVEVSESILQVNNTSDSSALADTWTSEDAATVETFDFQVPLSNLWTETAELNWDDWQETYNDDVLFGFMDGQSNLLP</sequence>
<dbReference type="SUPFAM" id="SSF57701">
    <property type="entry name" value="Zn2/Cys6 DNA-binding domain"/>
    <property type="match status" value="1"/>
</dbReference>
<dbReference type="GO" id="GO:0006351">
    <property type="term" value="P:DNA-templated transcription"/>
    <property type="evidence" value="ECO:0007669"/>
    <property type="project" value="InterPro"/>
</dbReference>
<dbReference type="GO" id="GO:0003677">
    <property type="term" value="F:DNA binding"/>
    <property type="evidence" value="ECO:0007669"/>
    <property type="project" value="UniProtKB-KW"/>
</dbReference>
<dbReference type="PANTHER" id="PTHR31313:SF86">
    <property type="entry name" value="ZN(2)-C6 FUNGAL-TYPE DOMAIN-CONTAINING PROTEIN"/>
    <property type="match status" value="1"/>
</dbReference>
<evidence type="ECO:0000256" key="6">
    <source>
        <dbReference type="ARBA" id="ARBA00023163"/>
    </source>
</evidence>
<gene>
    <name evidence="11" type="ORF">B0J13DRAFT_671107</name>
</gene>
<dbReference type="SMART" id="SM00906">
    <property type="entry name" value="Fungal_trans"/>
    <property type="match status" value="1"/>
</dbReference>
<dbReference type="GO" id="GO:0000981">
    <property type="term" value="F:DNA-binding transcription factor activity, RNA polymerase II-specific"/>
    <property type="evidence" value="ECO:0007669"/>
    <property type="project" value="InterPro"/>
</dbReference>
<dbReference type="OrthoDB" id="4161332at2759"/>
<comment type="subcellular location">
    <subcellularLocation>
        <location evidence="1">Nucleus</location>
    </subcellularLocation>
</comment>
<evidence type="ECO:0000256" key="4">
    <source>
        <dbReference type="ARBA" id="ARBA00023015"/>
    </source>
</evidence>
<dbReference type="InterPro" id="IPR007219">
    <property type="entry name" value="XnlR_reg_dom"/>
</dbReference>
<keyword evidence="8" id="KW-0175">Coiled coil</keyword>
<dbReference type="PANTHER" id="PTHR31313">
    <property type="entry name" value="TY1 ENHANCER ACTIVATOR"/>
    <property type="match status" value="1"/>
</dbReference>
<evidence type="ECO:0000256" key="3">
    <source>
        <dbReference type="ARBA" id="ARBA00022833"/>
    </source>
</evidence>
<dbReference type="Gene3D" id="4.10.240.10">
    <property type="entry name" value="Zn(2)-C6 fungal-type DNA-binding domain"/>
    <property type="match status" value="1"/>
</dbReference>
<feature type="compositionally biased region" description="Polar residues" evidence="9">
    <location>
        <begin position="121"/>
        <end position="130"/>
    </location>
</feature>
<evidence type="ECO:0000313" key="11">
    <source>
        <dbReference type="EMBL" id="KAH7157251.1"/>
    </source>
</evidence>
<dbReference type="PROSITE" id="PS00463">
    <property type="entry name" value="ZN2_CY6_FUNGAL_1"/>
    <property type="match status" value="1"/>
</dbReference>
<dbReference type="Proteomes" id="UP000717696">
    <property type="component" value="Unassembled WGS sequence"/>
</dbReference>
<dbReference type="InterPro" id="IPR036864">
    <property type="entry name" value="Zn2-C6_fun-type_DNA-bd_sf"/>
</dbReference>
<dbReference type="Pfam" id="PF00172">
    <property type="entry name" value="Zn_clus"/>
    <property type="match status" value="1"/>
</dbReference>